<dbReference type="AlphaFoldDB" id="A0A1I3DZU0"/>
<dbReference type="EMBL" id="FOQK01000008">
    <property type="protein sequence ID" value="SFH92108.1"/>
    <property type="molecule type" value="Genomic_DNA"/>
</dbReference>
<name>A0A1I3DZU0_SELRU</name>
<dbReference type="Proteomes" id="UP000183639">
    <property type="component" value="Unassembled WGS sequence"/>
</dbReference>
<evidence type="ECO:0000313" key="1">
    <source>
        <dbReference type="EMBL" id="SFH92108.1"/>
    </source>
</evidence>
<accession>A0A1I3DZU0</accession>
<gene>
    <name evidence="1" type="ORF">SAMN04487861_10877</name>
</gene>
<evidence type="ECO:0008006" key="3">
    <source>
        <dbReference type="Google" id="ProtNLM"/>
    </source>
</evidence>
<sequence length="36" mass="4041">MEENNKIYKDSFPRHHVNIKILGIGGGGNKCLRTIS</sequence>
<proteinExistence type="predicted"/>
<protein>
    <recommendedName>
        <fullName evidence="3">Cell division protein FtsZ</fullName>
    </recommendedName>
</protein>
<organism evidence="1 2">
    <name type="scientific">Selenomonas ruminantium</name>
    <dbReference type="NCBI Taxonomy" id="971"/>
    <lineage>
        <taxon>Bacteria</taxon>
        <taxon>Bacillati</taxon>
        <taxon>Bacillota</taxon>
        <taxon>Negativicutes</taxon>
        <taxon>Selenomonadales</taxon>
        <taxon>Selenomonadaceae</taxon>
        <taxon>Selenomonas</taxon>
    </lineage>
</organism>
<evidence type="ECO:0000313" key="2">
    <source>
        <dbReference type="Proteomes" id="UP000183639"/>
    </source>
</evidence>
<reference evidence="1 2" key="1">
    <citation type="submission" date="2016-10" db="EMBL/GenBank/DDBJ databases">
        <authorList>
            <person name="de Groot N.N."/>
        </authorList>
    </citation>
    <scope>NUCLEOTIDE SEQUENCE [LARGE SCALE GENOMIC DNA]</scope>
    <source>
        <strain evidence="1 2">Z108</strain>
    </source>
</reference>